<dbReference type="STRING" id="1117707.VQ7734_02387"/>
<gene>
    <name evidence="1" type="ORF">VQ7734_02387</name>
</gene>
<dbReference type="Pfam" id="PF12915">
    <property type="entry name" value="DUF3833"/>
    <property type="match status" value="1"/>
</dbReference>
<sequence length="196" mass="23169">MMQSVRRKAVRRMNRARWMKKLQWAVVVLFAWVVFGCSADLKDYQSRSPAFDLFQYFEGETLAWGMVQDYTNKQTRRFYVSLQGTVNGDTLVLDEQFVYDDGEKETRVWTIQRLPEGRYRGTADDIIGVATGQESGNALRWQYDFRLKHGEDSETTVSFDDWLYRQDERHVFNLTSIRKLGVEVARVTLFFQKEIF</sequence>
<evidence type="ECO:0008006" key="3">
    <source>
        <dbReference type="Google" id="ProtNLM"/>
    </source>
</evidence>
<dbReference type="Proteomes" id="UP000184600">
    <property type="component" value="Unassembled WGS sequence"/>
</dbReference>
<keyword evidence="2" id="KW-1185">Reference proteome</keyword>
<dbReference type="InterPro" id="IPR024409">
    <property type="entry name" value="DUF3833"/>
</dbReference>
<name>A0A1M7YVL3_9VIBR</name>
<accession>A0A1M7YVL3</accession>
<evidence type="ECO:0000313" key="2">
    <source>
        <dbReference type="Proteomes" id="UP000184600"/>
    </source>
</evidence>
<reference evidence="2" key="1">
    <citation type="submission" date="2016-12" db="EMBL/GenBank/DDBJ databases">
        <authorList>
            <person name="Rodrigo-Torres L."/>
            <person name="Arahal R.D."/>
            <person name="Lucena T."/>
        </authorList>
    </citation>
    <scope>NUCLEOTIDE SEQUENCE [LARGE SCALE GENOMIC DNA]</scope>
</reference>
<protein>
    <recommendedName>
        <fullName evidence="3">Lipoprotein</fullName>
    </recommendedName>
</protein>
<proteinExistence type="predicted"/>
<dbReference type="EMBL" id="FRFG01000027">
    <property type="protein sequence ID" value="SHO56618.1"/>
    <property type="molecule type" value="Genomic_DNA"/>
</dbReference>
<organism evidence="1 2">
    <name type="scientific">Vibrio quintilis</name>
    <dbReference type="NCBI Taxonomy" id="1117707"/>
    <lineage>
        <taxon>Bacteria</taxon>
        <taxon>Pseudomonadati</taxon>
        <taxon>Pseudomonadota</taxon>
        <taxon>Gammaproteobacteria</taxon>
        <taxon>Vibrionales</taxon>
        <taxon>Vibrionaceae</taxon>
        <taxon>Vibrio</taxon>
    </lineage>
</organism>
<evidence type="ECO:0000313" key="1">
    <source>
        <dbReference type="EMBL" id="SHO56618.1"/>
    </source>
</evidence>
<dbReference type="AlphaFoldDB" id="A0A1M7YVL3"/>